<proteinExistence type="predicted"/>
<sequence>MGFLLDIKLRLTKNILIDENIETLPKTYFSRPLSRWGFFLARTS</sequence>
<dbReference type="HOGENOM" id="CLU_3210996_0_0_3"/>
<dbReference type="EMBL" id="CP000838">
    <property type="protein sequence ID" value="ABW31626.1"/>
    <property type="molecule type" value="Genomic_DNA"/>
</dbReference>
<organism evidence="1 2">
    <name type="scientific">Acaryochloris marina (strain MBIC 11017)</name>
    <dbReference type="NCBI Taxonomy" id="329726"/>
    <lineage>
        <taxon>Bacteria</taxon>
        <taxon>Bacillati</taxon>
        <taxon>Cyanobacteriota</taxon>
        <taxon>Cyanophyceae</taxon>
        <taxon>Acaryochloridales</taxon>
        <taxon>Acaryochloridaceae</taxon>
        <taxon>Acaryochloris</taxon>
    </lineage>
</organism>
<dbReference type="AlphaFoldDB" id="A8ZKC6"/>
<protein>
    <submittedName>
        <fullName evidence="1">Uncharacterized protein</fullName>
    </submittedName>
</protein>
<evidence type="ECO:0000313" key="2">
    <source>
        <dbReference type="Proteomes" id="UP000000268"/>
    </source>
</evidence>
<name>A8ZKC6_ACAM1</name>
<dbReference type="KEGG" id="amr:AM1_A0117"/>
<dbReference type="Proteomes" id="UP000000268">
    <property type="component" value="Plasmid pREB1"/>
</dbReference>
<evidence type="ECO:0000313" key="1">
    <source>
        <dbReference type="EMBL" id="ABW31626.1"/>
    </source>
</evidence>
<reference evidence="1 2" key="1">
    <citation type="journal article" date="2008" name="Proc. Natl. Acad. Sci. U.S.A.">
        <title>Niche adaptation and genome expansion in the chlorophyll d-producing cyanobacterium Acaryochloris marina.</title>
        <authorList>
            <person name="Swingley W.D."/>
            <person name="Chen M."/>
            <person name="Cheung P.C."/>
            <person name="Conrad A.L."/>
            <person name="Dejesa L.C."/>
            <person name="Hao J."/>
            <person name="Honchak B.M."/>
            <person name="Karbach L.E."/>
            <person name="Kurdoglu A."/>
            <person name="Lahiri S."/>
            <person name="Mastrian S.D."/>
            <person name="Miyashita H."/>
            <person name="Page L."/>
            <person name="Ramakrishna P."/>
            <person name="Satoh S."/>
            <person name="Sattley W.M."/>
            <person name="Shimada Y."/>
            <person name="Taylor H.L."/>
            <person name="Tomo T."/>
            <person name="Tsuchiya T."/>
            <person name="Wang Z.T."/>
            <person name="Raymond J."/>
            <person name="Mimuro M."/>
            <person name="Blankenship R.E."/>
            <person name="Touchman J.W."/>
        </authorList>
    </citation>
    <scope>NUCLEOTIDE SEQUENCE [LARGE SCALE GENOMIC DNA]</scope>
    <source>
        <strain evidence="2">MBIC 11017</strain>
        <plasmid evidence="2">Plasmid pREB1</plasmid>
    </source>
</reference>
<geneLocation type="plasmid" evidence="1 2">
    <name>pREB1</name>
</geneLocation>
<keyword evidence="2" id="KW-1185">Reference proteome</keyword>
<gene>
    <name evidence="1" type="ordered locus">AM1_A0117</name>
</gene>
<accession>A8ZKC6</accession>
<keyword evidence="1" id="KW-0614">Plasmid</keyword>